<accession>A0ABM1EPD9</accession>
<sequence length="109" mass="12871">MITKLRDMLEKEREQFRLNERELVEKTQEVDSMRSQMDRVSQICSELRRKNKIVQTQGRLLVEEKADLQAHLHDVDQKLKRLREKLGLDDKEGSPDLDGKIVIDPKSED</sequence>
<evidence type="ECO:0000256" key="1">
    <source>
        <dbReference type="SAM" id="Coils"/>
    </source>
</evidence>
<name>A0ABM1EPD9_PRICU</name>
<keyword evidence="3" id="KW-1185">Reference proteome</keyword>
<proteinExistence type="predicted"/>
<dbReference type="RefSeq" id="XP_014674060.1">
    <property type="nucleotide sequence ID" value="XM_014818574.1"/>
</dbReference>
<reference evidence="4" key="1">
    <citation type="submission" date="2025-08" db="UniProtKB">
        <authorList>
            <consortium name="RefSeq"/>
        </authorList>
    </citation>
    <scope>IDENTIFICATION</scope>
</reference>
<feature type="region of interest" description="Disordered" evidence="2">
    <location>
        <begin position="86"/>
        <end position="109"/>
    </location>
</feature>
<evidence type="ECO:0000256" key="2">
    <source>
        <dbReference type="SAM" id="MobiDB-lite"/>
    </source>
</evidence>
<dbReference type="Proteomes" id="UP000695022">
    <property type="component" value="Unplaced"/>
</dbReference>
<feature type="non-terminal residue" evidence="4">
    <location>
        <position position="109"/>
    </location>
</feature>
<evidence type="ECO:0000313" key="3">
    <source>
        <dbReference type="Proteomes" id="UP000695022"/>
    </source>
</evidence>
<dbReference type="GeneID" id="106814277"/>
<protein>
    <submittedName>
        <fullName evidence="4">RILP-like protein homolog</fullName>
    </submittedName>
</protein>
<organism evidence="3 4">
    <name type="scientific">Priapulus caudatus</name>
    <name type="common">Priapulid worm</name>
    <dbReference type="NCBI Taxonomy" id="37621"/>
    <lineage>
        <taxon>Eukaryota</taxon>
        <taxon>Metazoa</taxon>
        <taxon>Ecdysozoa</taxon>
        <taxon>Scalidophora</taxon>
        <taxon>Priapulida</taxon>
        <taxon>Priapulimorpha</taxon>
        <taxon>Priapulimorphida</taxon>
        <taxon>Priapulidae</taxon>
        <taxon>Priapulus</taxon>
    </lineage>
</organism>
<gene>
    <name evidence="4" type="primary">LOC106814277</name>
</gene>
<keyword evidence="1" id="KW-0175">Coiled coil</keyword>
<feature type="coiled-coil region" evidence="1">
    <location>
        <begin position="2"/>
        <end position="29"/>
    </location>
</feature>
<evidence type="ECO:0000313" key="4">
    <source>
        <dbReference type="RefSeq" id="XP_014674060.1"/>
    </source>
</evidence>